<dbReference type="GO" id="GO:0009003">
    <property type="term" value="F:signal peptidase activity"/>
    <property type="evidence" value="ECO:0007669"/>
    <property type="project" value="UniProtKB-EC"/>
</dbReference>
<dbReference type="SUPFAM" id="SSF51306">
    <property type="entry name" value="LexA/Signal peptidase"/>
    <property type="match status" value="1"/>
</dbReference>
<feature type="active site" evidence="6">
    <location>
        <position position="50"/>
    </location>
</feature>
<evidence type="ECO:0000256" key="3">
    <source>
        <dbReference type="ARBA" id="ARBA00009370"/>
    </source>
</evidence>
<dbReference type="Pfam" id="PF10502">
    <property type="entry name" value="Peptidase_S26"/>
    <property type="match status" value="1"/>
</dbReference>
<evidence type="ECO:0000259" key="8">
    <source>
        <dbReference type="Pfam" id="PF10502"/>
    </source>
</evidence>
<comment type="catalytic activity">
    <reaction evidence="1 7">
        <text>Cleavage of hydrophobic, N-terminal signal or leader sequences from secreted and periplasmic proteins.</text>
        <dbReference type="EC" id="3.4.21.89"/>
    </reaction>
</comment>
<dbReference type="PROSITE" id="PS00760">
    <property type="entry name" value="SPASE_I_2"/>
    <property type="match status" value="1"/>
</dbReference>
<dbReference type="InterPro" id="IPR019758">
    <property type="entry name" value="Pept_S26A_signal_pept_1_CS"/>
</dbReference>
<dbReference type="PATRIC" id="fig|626937.4.peg.587"/>
<evidence type="ECO:0000313" key="9">
    <source>
        <dbReference type="EMBL" id="KXK66553.1"/>
    </source>
</evidence>
<dbReference type="EC" id="3.4.21.89" evidence="4 7"/>
<dbReference type="EMBL" id="LSZW01000040">
    <property type="protein sequence ID" value="KXK66553.1"/>
    <property type="molecule type" value="Genomic_DNA"/>
</dbReference>
<dbReference type="CDD" id="cd06530">
    <property type="entry name" value="S26_SPase_I"/>
    <property type="match status" value="1"/>
</dbReference>
<dbReference type="AlphaFoldDB" id="A0A136Q7A4"/>
<dbReference type="RefSeq" id="WP_066522658.1">
    <property type="nucleotide sequence ID" value="NZ_CABMOF010000009.1"/>
</dbReference>
<keyword evidence="7" id="KW-0812">Transmembrane</keyword>
<dbReference type="PRINTS" id="PR00727">
    <property type="entry name" value="LEADERPTASE"/>
</dbReference>
<sequence length="184" mass="20326">MTETESRVAKKRQEKSKNIWGWVLAIGIAVAVAFLVRAFLFEIILVDGPSMQPTLHTDERLAVEKVSRYAGLPERGDIIIVHYSDGTNNNYVKRAIGLPGETVEIRDSTVYINGEALSEEYTGEQPYADMEAVTVPGDTVFVMGDNRANSMDSRMVGPIRHDQIVGHAMAVIFPFDEIRGLDGA</sequence>
<dbReference type="KEGG" id="cmiu:B1H56_10020"/>
<dbReference type="STRING" id="626937.HMPREF3293_00596"/>
<dbReference type="InterPro" id="IPR000223">
    <property type="entry name" value="Pept_S26A_signal_pept_1"/>
</dbReference>
<gene>
    <name evidence="9" type="ORF">HMPREF3293_00596</name>
</gene>
<dbReference type="Proteomes" id="UP000070366">
    <property type="component" value="Unassembled WGS sequence"/>
</dbReference>
<feature type="transmembrane region" description="Helical" evidence="7">
    <location>
        <begin position="20"/>
        <end position="40"/>
    </location>
</feature>
<comment type="caution">
    <text evidence="9">The sequence shown here is derived from an EMBL/GenBank/DDBJ whole genome shotgun (WGS) entry which is preliminary data.</text>
</comment>
<dbReference type="InterPro" id="IPR019757">
    <property type="entry name" value="Pept_S26A_signal_pept_1_Lys-AS"/>
</dbReference>
<dbReference type="PANTHER" id="PTHR43390">
    <property type="entry name" value="SIGNAL PEPTIDASE I"/>
    <property type="match status" value="1"/>
</dbReference>
<keyword evidence="5 7" id="KW-0378">Hydrolase</keyword>
<dbReference type="Gene3D" id="2.10.109.10">
    <property type="entry name" value="Umud Fragment, subunit A"/>
    <property type="match status" value="1"/>
</dbReference>
<dbReference type="PROSITE" id="PS00761">
    <property type="entry name" value="SPASE_I_3"/>
    <property type="match status" value="1"/>
</dbReference>
<reference evidence="9 10" key="1">
    <citation type="submission" date="2016-02" db="EMBL/GenBank/DDBJ databases">
        <authorList>
            <person name="Wen L."/>
            <person name="He K."/>
            <person name="Yang H."/>
        </authorList>
    </citation>
    <scope>NUCLEOTIDE SEQUENCE [LARGE SCALE GENOMIC DNA]</scope>
    <source>
        <strain evidence="9 10">DSM 22607</strain>
    </source>
</reference>
<organism evidence="9 10">
    <name type="scientific">Christensenella minuta</name>
    <dbReference type="NCBI Taxonomy" id="626937"/>
    <lineage>
        <taxon>Bacteria</taxon>
        <taxon>Bacillati</taxon>
        <taxon>Bacillota</taxon>
        <taxon>Clostridia</taxon>
        <taxon>Christensenellales</taxon>
        <taxon>Christensenellaceae</taxon>
        <taxon>Christensenella</taxon>
    </lineage>
</organism>
<dbReference type="GO" id="GO:0006465">
    <property type="term" value="P:signal peptide processing"/>
    <property type="evidence" value="ECO:0007669"/>
    <property type="project" value="InterPro"/>
</dbReference>
<dbReference type="InterPro" id="IPR019533">
    <property type="entry name" value="Peptidase_S26"/>
</dbReference>
<dbReference type="NCBIfam" id="TIGR02227">
    <property type="entry name" value="sigpep_I_bact"/>
    <property type="match status" value="1"/>
</dbReference>
<evidence type="ECO:0000256" key="6">
    <source>
        <dbReference type="PIRSR" id="PIRSR600223-1"/>
    </source>
</evidence>
<dbReference type="GO" id="GO:0004252">
    <property type="term" value="F:serine-type endopeptidase activity"/>
    <property type="evidence" value="ECO:0007669"/>
    <property type="project" value="InterPro"/>
</dbReference>
<feature type="domain" description="Peptidase S26" evidence="8">
    <location>
        <begin position="20"/>
        <end position="172"/>
    </location>
</feature>
<proteinExistence type="inferred from homology"/>
<evidence type="ECO:0000313" key="10">
    <source>
        <dbReference type="Proteomes" id="UP000070366"/>
    </source>
</evidence>
<protein>
    <recommendedName>
        <fullName evidence="4 7">Signal peptidase I</fullName>
        <ecNumber evidence="4 7">3.4.21.89</ecNumber>
    </recommendedName>
</protein>
<keyword evidence="7" id="KW-1133">Transmembrane helix</keyword>
<comment type="similarity">
    <text evidence="3 7">Belongs to the peptidase S26 family.</text>
</comment>
<dbReference type="PANTHER" id="PTHR43390:SF1">
    <property type="entry name" value="CHLOROPLAST PROCESSING PEPTIDASE"/>
    <property type="match status" value="1"/>
</dbReference>
<keyword evidence="7" id="KW-0472">Membrane</keyword>
<dbReference type="GO" id="GO:0005886">
    <property type="term" value="C:plasma membrane"/>
    <property type="evidence" value="ECO:0007669"/>
    <property type="project" value="UniProtKB-SubCell"/>
</dbReference>
<evidence type="ECO:0000256" key="1">
    <source>
        <dbReference type="ARBA" id="ARBA00000677"/>
    </source>
</evidence>
<evidence type="ECO:0000256" key="2">
    <source>
        <dbReference type="ARBA" id="ARBA00004401"/>
    </source>
</evidence>
<evidence type="ECO:0000256" key="5">
    <source>
        <dbReference type="ARBA" id="ARBA00022801"/>
    </source>
</evidence>
<evidence type="ECO:0000256" key="4">
    <source>
        <dbReference type="ARBA" id="ARBA00013208"/>
    </source>
</evidence>
<dbReference type="InterPro" id="IPR036286">
    <property type="entry name" value="LexA/Signal_pep-like_sf"/>
</dbReference>
<name>A0A136Q7A4_9FIRM</name>
<comment type="subcellular location">
    <subcellularLocation>
        <location evidence="2">Cell membrane</location>
        <topology evidence="2">Single-pass type II membrane protein</topology>
    </subcellularLocation>
    <subcellularLocation>
        <location evidence="7">Membrane</location>
        <topology evidence="7">Single-pass type II membrane protein</topology>
    </subcellularLocation>
</comment>
<keyword evidence="10" id="KW-1185">Reference proteome</keyword>
<evidence type="ECO:0000256" key="7">
    <source>
        <dbReference type="RuleBase" id="RU362042"/>
    </source>
</evidence>
<feature type="active site" evidence="6">
    <location>
        <position position="93"/>
    </location>
</feature>
<accession>A0A136Q7A4</accession>
<dbReference type="OrthoDB" id="9802919at2"/>
<keyword evidence="7" id="KW-0645">Protease</keyword>